<evidence type="ECO:0000313" key="2">
    <source>
        <dbReference type="Proteomes" id="UP000799757"/>
    </source>
</evidence>
<gene>
    <name evidence="1" type="ORF">K505DRAFT_330392</name>
</gene>
<sequence>MSDHVDHECVWRMRCEVPMRLRETADVNVWNECNMMISTVYSTGQTLFELTISIATSEAVDAIKGVKDIKDKDEMKRKRQKMIRGGKPGS</sequence>
<accession>A0A6A6WR00</accession>
<dbReference type="Proteomes" id="UP000799757">
    <property type="component" value="Unassembled WGS sequence"/>
</dbReference>
<evidence type="ECO:0000313" key="1">
    <source>
        <dbReference type="EMBL" id="KAF2786393.1"/>
    </source>
</evidence>
<name>A0A6A6WR00_9PLEO</name>
<proteinExistence type="predicted"/>
<dbReference type="AlphaFoldDB" id="A0A6A6WR00"/>
<keyword evidence="2" id="KW-1185">Reference proteome</keyword>
<protein>
    <submittedName>
        <fullName evidence="1">Uncharacterized protein</fullName>
    </submittedName>
</protein>
<reference evidence="1" key="1">
    <citation type="journal article" date="2020" name="Stud. Mycol.">
        <title>101 Dothideomycetes genomes: a test case for predicting lifestyles and emergence of pathogens.</title>
        <authorList>
            <person name="Haridas S."/>
            <person name="Albert R."/>
            <person name="Binder M."/>
            <person name="Bloem J."/>
            <person name="Labutti K."/>
            <person name="Salamov A."/>
            <person name="Andreopoulos B."/>
            <person name="Baker S."/>
            <person name="Barry K."/>
            <person name="Bills G."/>
            <person name="Bluhm B."/>
            <person name="Cannon C."/>
            <person name="Castanera R."/>
            <person name="Culley D."/>
            <person name="Daum C."/>
            <person name="Ezra D."/>
            <person name="Gonzalez J."/>
            <person name="Henrissat B."/>
            <person name="Kuo A."/>
            <person name="Liang C."/>
            <person name="Lipzen A."/>
            <person name="Lutzoni F."/>
            <person name="Magnuson J."/>
            <person name="Mondo S."/>
            <person name="Nolan M."/>
            <person name="Ohm R."/>
            <person name="Pangilinan J."/>
            <person name="Park H.-J."/>
            <person name="Ramirez L."/>
            <person name="Alfaro M."/>
            <person name="Sun H."/>
            <person name="Tritt A."/>
            <person name="Yoshinaga Y."/>
            <person name="Zwiers L.-H."/>
            <person name="Turgeon B."/>
            <person name="Goodwin S."/>
            <person name="Spatafora J."/>
            <person name="Crous P."/>
            <person name="Grigoriev I."/>
        </authorList>
    </citation>
    <scope>NUCLEOTIDE SEQUENCE</scope>
    <source>
        <strain evidence="1">CBS 109.77</strain>
    </source>
</reference>
<dbReference type="EMBL" id="MU002476">
    <property type="protein sequence ID" value="KAF2786393.1"/>
    <property type="molecule type" value="Genomic_DNA"/>
</dbReference>
<organism evidence="1 2">
    <name type="scientific">Melanomma pulvis-pyrius CBS 109.77</name>
    <dbReference type="NCBI Taxonomy" id="1314802"/>
    <lineage>
        <taxon>Eukaryota</taxon>
        <taxon>Fungi</taxon>
        <taxon>Dikarya</taxon>
        <taxon>Ascomycota</taxon>
        <taxon>Pezizomycotina</taxon>
        <taxon>Dothideomycetes</taxon>
        <taxon>Pleosporomycetidae</taxon>
        <taxon>Pleosporales</taxon>
        <taxon>Melanommataceae</taxon>
        <taxon>Melanomma</taxon>
    </lineage>
</organism>